<keyword evidence="4" id="KW-1185">Reference proteome</keyword>
<evidence type="ECO:0000259" key="2">
    <source>
        <dbReference type="PROSITE" id="PS51025"/>
    </source>
</evidence>
<feature type="domain" description="PWI" evidence="2">
    <location>
        <begin position="234"/>
        <end position="331"/>
    </location>
</feature>
<dbReference type="InterPro" id="IPR052768">
    <property type="entry name" value="RBM25"/>
</dbReference>
<protein>
    <recommendedName>
        <fullName evidence="2">PWI domain-containing protein</fullName>
    </recommendedName>
</protein>
<feature type="compositionally biased region" description="Polar residues" evidence="1">
    <location>
        <begin position="64"/>
        <end position="73"/>
    </location>
</feature>
<dbReference type="Gene3D" id="1.20.1390.10">
    <property type="entry name" value="PWI domain"/>
    <property type="match status" value="1"/>
</dbReference>
<name>A0A9W8HZ54_9FUNG</name>
<organism evidence="3 4">
    <name type="scientific">Coemansia guatemalensis</name>
    <dbReference type="NCBI Taxonomy" id="2761395"/>
    <lineage>
        <taxon>Eukaryota</taxon>
        <taxon>Fungi</taxon>
        <taxon>Fungi incertae sedis</taxon>
        <taxon>Zoopagomycota</taxon>
        <taxon>Kickxellomycotina</taxon>
        <taxon>Kickxellomycetes</taxon>
        <taxon>Kickxellales</taxon>
        <taxon>Kickxellaceae</taxon>
        <taxon>Coemansia</taxon>
    </lineage>
</organism>
<accession>A0A9W8HZ54</accession>
<feature type="region of interest" description="Disordered" evidence="1">
    <location>
        <begin position="47"/>
        <end position="95"/>
    </location>
</feature>
<evidence type="ECO:0000313" key="3">
    <source>
        <dbReference type="EMBL" id="KAJ2798406.1"/>
    </source>
</evidence>
<proteinExistence type="predicted"/>
<dbReference type="SMART" id="SM00311">
    <property type="entry name" value="PWI"/>
    <property type="match status" value="1"/>
</dbReference>
<dbReference type="PANTHER" id="PTHR18806">
    <property type="entry name" value="RBM25 PROTEIN"/>
    <property type="match status" value="1"/>
</dbReference>
<feature type="region of interest" description="Disordered" evidence="1">
    <location>
        <begin position="192"/>
        <end position="216"/>
    </location>
</feature>
<dbReference type="PANTHER" id="PTHR18806:SF4">
    <property type="entry name" value="RNA-BINDING PROTEIN 25"/>
    <property type="match status" value="1"/>
</dbReference>
<dbReference type="Proteomes" id="UP001140094">
    <property type="component" value="Unassembled WGS sequence"/>
</dbReference>
<reference evidence="3" key="1">
    <citation type="submission" date="2022-07" db="EMBL/GenBank/DDBJ databases">
        <title>Phylogenomic reconstructions and comparative analyses of Kickxellomycotina fungi.</title>
        <authorList>
            <person name="Reynolds N.K."/>
            <person name="Stajich J.E."/>
            <person name="Barry K."/>
            <person name="Grigoriev I.V."/>
            <person name="Crous P."/>
            <person name="Smith M.E."/>
        </authorList>
    </citation>
    <scope>NUCLEOTIDE SEQUENCE</scope>
    <source>
        <strain evidence="3">NRRL 1565</strain>
    </source>
</reference>
<dbReference type="InterPro" id="IPR002483">
    <property type="entry name" value="PWI_dom"/>
</dbReference>
<dbReference type="GO" id="GO:0003729">
    <property type="term" value="F:mRNA binding"/>
    <property type="evidence" value="ECO:0007669"/>
    <property type="project" value="TreeGrafter"/>
</dbReference>
<dbReference type="AlphaFoldDB" id="A0A9W8HZ54"/>
<comment type="caution">
    <text evidence="3">The sequence shown here is derived from an EMBL/GenBank/DDBJ whole genome shotgun (WGS) entry which is preliminary data.</text>
</comment>
<dbReference type="Pfam" id="PF01480">
    <property type="entry name" value="PWI"/>
    <property type="match status" value="1"/>
</dbReference>
<evidence type="ECO:0000256" key="1">
    <source>
        <dbReference type="SAM" id="MobiDB-lite"/>
    </source>
</evidence>
<feature type="non-terminal residue" evidence="3">
    <location>
        <position position="1"/>
    </location>
</feature>
<sequence length="331" mass="38534">ELHIQVDISIQEELDAHYTALEHSPEGNRITEEGAYEAVERIIHELEEAISDSSALRDTKRRSSSLGEASNASDGGRDDGSDEDGGDFSLENERAWEKECTNTHRHKRHVLAAEERERRLARGLVAREEQIERSSVRELDEIEERQRQRDGMLSMLSRWDDEEEERVRDHLYYRDRQRWWRSRKAVREREMELDAAEDEKEQAEKASMSEDAGGTPGRKALIQSLIHEIPADPDALFEWPVIWEHVDPALVRSKIEPAVRKRLQEYLGSEDEDGSVGELTEYVTAHIRDHKPPRMLEEELEMVLVDEAREFVARIWRFVVYESEARARNVA</sequence>
<dbReference type="PROSITE" id="PS51025">
    <property type="entry name" value="PWI"/>
    <property type="match status" value="1"/>
</dbReference>
<dbReference type="GO" id="GO:0005681">
    <property type="term" value="C:spliceosomal complex"/>
    <property type="evidence" value="ECO:0007669"/>
    <property type="project" value="TreeGrafter"/>
</dbReference>
<gene>
    <name evidence="3" type="ORF">H4R20_004834</name>
</gene>
<dbReference type="OrthoDB" id="6275295at2759"/>
<evidence type="ECO:0000313" key="4">
    <source>
        <dbReference type="Proteomes" id="UP001140094"/>
    </source>
</evidence>
<dbReference type="EMBL" id="JANBUO010001406">
    <property type="protein sequence ID" value="KAJ2798406.1"/>
    <property type="molecule type" value="Genomic_DNA"/>
</dbReference>